<keyword evidence="4" id="KW-1185">Reference proteome</keyword>
<feature type="region of interest" description="Disordered" evidence="1">
    <location>
        <begin position="546"/>
        <end position="565"/>
    </location>
</feature>
<proteinExistence type="predicted"/>
<dbReference type="InterPro" id="IPR025049">
    <property type="entry name" value="Mfa-like_1"/>
</dbReference>
<accession>D1VXB8</accession>
<protein>
    <recommendedName>
        <fullName evidence="5">Fimbrillin family protein</fullName>
    </recommendedName>
</protein>
<dbReference type="eggNOG" id="ENOG5033PIC">
    <property type="taxonomic scope" value="Bacteria"/>
</dbReference>
<keyword evidence="2" id="KW-0732">Signal</keyword>
<dbReference type="RefSeq" id="WP_008122417.1">
    <property type="nucleotide sequence ID" value="NZ_ADEF01000010.1"/>
</dbReference>
<dbReference type="Pfam" id="PF13149">
    <property type="entry name" value="Mfa_like_1"/>
    <property type="match status" value="1"/>
</dbReference>
<evidence type="ECO:0008006" key="5">
    <source>
        <dbReference type="Google" id="ProtNLM"/>
    </source>
</evidence>
<dbReference type="EMBL" id="ADEF01000010">
    <property type="protein sequence ID" value="EFA98240.1"/>
    <property type="molecule type" value="Genomic_DNA"/>
</dbReference>
<comment type="caution">
    <text evidence="3">The sequence shown here is derived from an EMBL/GenBank/DDBJ whole genome shotgun (WGS) entry which is preliminary data.</text>
</comment>
<name>D1VXB8_9BACT</name>
<dbReference type="PROSITE" id="PS51257">
    <property type="entry name" value="PROKAR_LIPOPROTEIN"/>
    <property type="match status" value="1"/>
</dbReference>
<feature type="chain" id="PRO_5003025399" description="Fimbrillin family protein" evidence="2">
    <location>
        <begin position="24"/>
        <end position="975"/>
    </location>
</feature>
<dbReference type="Proteomes" id="UP000004001">
    <property type="component" value="Unassembled WGS sequence"/>
</dbReference>
<evidence type="ECO:0000256" key="1">
    <source>
        <dbReference type="SAM" id="MobiDB-lite"/>
    </source>
</evidence>
<evidence type="ECO:0000313" key="4">
    <source>
        <dbReference type="Proteomes" id="UP000004001"/>
    </source>
</evidence>
<evidence type="ECO:0000256" key="2">
    <source>
        <dbReference type="SAM" id="SignalP"/>
    </source>
</evidence>
<gene>
    <name evidence="3" type="ORF">HMPREF9019_0569</name>
</gene>
<organism evidence="3 4">
    <name type="scientific">Hoylesella timonensis CRIS 5C-B1</name>
    <dbReference type="NCBI Taxonomy" id="679189"/>
    <lineage>
        <taxon>Bacteria</taxon>
        <taxon>Pseudomonadati</taxon>
        <taxon>Bacteroidota</taxon>
        <taxon>Bacteroidia</taxon>
        <taxon>Bacteroidales</taxon>
        <taxon>Prevotellaceae</taxon>
        <taxon>Hoylesella</taxon>
    </lineage>
</organism>
<feature type="signal peptide" evidence="2">
    <location>
        <begin position="1"/>
        <end position="23"/>
    </location>
</feature>
<evidence type="ECO:0000313" key="3">
    <source>
        <dbReference type="EMBL" id="EFA98240.1"/>
    </source>
</evidence>
<dbReference type="AlphaFoldDB" id="D1VXB8"/>
<reference evidence="3 4" key="1">
    <citation type="submission" date="2009-12" db="EMBL/GenBank/DDBJ databases">
        <title>Genome Sequence of Prevotella timonensis CRIS 5C-B1.</title>
        <authorList>
            <person name="Durkin A.S."/>
            <person name="Madupu R."/>
            <person name="Torralba M."/>
            <person name="Methe B."/>
            <person name="Sutton G."/>
            <person name="Strausberg R.L."/>
            <person name="Nelson K.E."/>
        </authorList>
    </citation>
    <scope>NUCLEOTIDE SEQUENCE [LARGE SCALE GENOMIC DNA]</scope>
    <source>
        <strain evidence="3 4">CRIS 5C-B1</strain>
    </source>
</reference>
<sequence>MKAAKIILVSCIGVSLGLFGSCADDLVDNGNDQGDKGTAVRFNIKDIQDVAQATTDAATTTGMPITHNAFEQTLNVQGLKTKDLVSQKLTVSGGQGGTCIIETTTAGVEADGPTHKKQGTRANISEKITEHFTTIGYRGTTAEGINGTPWFYNYDTNENGTLVKPVLWSWQQRFGKFYCVSPQATSGNAKLKISPSNYTGTPYVDFEAETDVTKQKDFMTACSGVVEYKIRNSAPTVNLTFRHALTAVCFKVGSNLSYNKTITKVEIINAKSKGRYTLGTDATGTGAAWTELSAPATFTLGGEGTLNVKTAVDVNQVIMGNKGDNYTFYMIPQPLAGVSVKIYFAGEATPLVFKLKGNWKAGTTKTYALNENTSTWQYQLEVKNPKQSAAYNEISAPSYDFFYSVKSYREMKDAEGKTVQQPVPWKVVGYDSNGDGKYSMDEKPEWLIGGKDGYKTSGKGGTNFEEVWPYVKEDLEDRLKERNEALKNAPAQGSAGSPYNLANATGAATVQNTANSYVISAPGTYRIPLVYGNAIHTTKASPNVGVTNEGAYKRTMPPTNNTPSTYENNVLLNFKDHDGKDITDPWITKSNNGANAPDGAKLVWADVYGIVTNLAVSGTGDNAFVTFTVPKEAIENGNAVIAVTKNGTVVWSWHLWFAPKSALKTIACTNYQNHIYNFTSETLGWKYTEWKATPYLQKRSVKVKIQQTAGNAGKKQYGIVTLVQEAYAWMKGYATLYQFGRKDAFPGTDHVADGRCIENGKDASFAATIQHPEVLYTDNESGKEDFSYCNLWSMNNDYHKAYMDGTFYTDETLWNDYSIVKTVYDPCPVGFHMPSTNAFTGFCKNGKRGADPSATEFYDWPILASPSSAPKYYTEGECANGYYGWEFYNRLNDPNATILFLYMNLREVKKEWGQKSVGIVNQTDLAYFWTAIPYSSDKGYAVWIQHSAQDIINTHTTNDVFEGNGIRPVSDTPHN</sequence>